<keyword evidence="1" id="KW-0812">Transmembrane</keyword>
<evidence type="ECO:0008006" key="4">
    <source>
        <dbReference type="Google" id="ProtNLM"/>
    </source>
</evidence>
<evidence type="ECO:0000313" key="2">
    <source>
        <dbReference type="EMBL" id="MFD2573074.1"/>
    </source>
</evidence>
<protein>
    <recommendedName>
        <fullName evidence="4">Tetratricopeptide repeat protein</fullName>
    </recommendedName>
</protein>
<name>A0ABW5MA30_9BACT</name>
<dbReference type="Proteomes" id="UP001597469">
    <property type="component" value="Unassembled WGS sequence"/>
</dbReference>
<dbReference type="InterPro" id="IPR016032">
    <property type="entry name" value="Sig_transdc_resp-reg_C-effctor"/>
</dbReference>
<evidence type="ECO:0000256" key="1">
    <source>
        <dbReference type="SAM" id="Phobius"/>
    </source>
</evidence>
<dbReference type="SUPFAM" id="SSF46894">
    <property type="entry name" value="C-terminal effector domain of the bipartite response regulators"/>
    <property type="match status" value="1"/>
</dbReference>
<dbReference type="SUPFAM" id="SSF48452">
    <property type="entry name" value="TPR-like"/>
    <property type="match status" value="1"/>
</dbReference>
<comment type="caution">
    <text evidence="2">The sequence shown here is derived from an EMBL/GenBank/DDBJ whole genome shotgun (WGS) entry which is preliminary data.</text>
</comment>
<keyword evidence="3" id="KW-1185">Reference proteome</keyword>
<keyword evidence="1" id="KW-0472">Membrane</keyword>
<gene>
    <name evidence="2" type="ORF">ACFSUS_20705</name>
</gene>
<organism evidence="2 3">
    <name type="scientific">Spirosoma soli</name>
    <dbReference type="NCBI Taxonomy" id="1770529"/>
    <lineage>
        <taxon>Bacteria</taxon>
        <taxon>Pseudomonadati</taxon>
        <taxon>Bacteroidota</taxon>
        <taxon>Cytophagia</taxon>
        <taxon>Cytophagales</taxon>
        <taxon>Cytophagaceae</taxon>
        <taxon>Spirosoma</taxon>
    </lineage>
</organism>
<proteinExistence type="predicted"/>
<dbReference type="EMBL" id="JBHULN010000015">
    <property type="protein sequence ID" value="MFD2573074.1"/>
    <property type="molecule type" value="Genomic_DNA"/>
</dbReference>
<dbReference type="InterPro" id="IPR011990">
    <property type="entry name" value="TPR-like_helical_dom_sf"/>
</dbReference>
<accession>A0ABW5MA30</accession>
<evidence type="ECO:0000313" key="3">
    <source>
        <dbReference type="Proteomes" id="UP001597469"/>
    </source>
</evidence>
<feature type="transmembrane region" description="Helical" evidence="1">
    <location>
        <begin position="395"/>
        <end position="413"/>
    </location>
</feature>
<reference evidence="3" key="1">
    <citation type="journal article" date="2019" name="Int. J. Syst. Evol. Microbiol.">
        <title>The Global Catalogue of Microorganisms (GCM) 10K type strain sequencing project: providing services to taxonomists for standard genome sequencing and annotation.</title>
        <authorList>
            <consortium name="The Broad Institute Genomics Platform"/>
            <consortium name="The Broad Institute Genome Sequencing Center for Infectious Disease"/>
            <person name="Wu L."/>
            <person name="Ma J."/>
        </authorList>
    </citation>
    <scope>NUCLEOTIDE SEQUENCE [LARGE SCALE GENOMIC DNA]</scope>
    <source>
        <strain evidence="3">KCTC 42805</strain>
    </source>
</reference>
<dbReference type="Gene3D" id="1.25.40.10">
    <property type="entry name" value="Tetratricopeptide repeat domain"/>
    <property type="match status" value="1"/>
</dbReference>
<keyword evidence="1" id="KW-1133">Transmembrane helix</keyword>
<sequence>MPRAGSATPFPQRIRQATPANRVNMVFNHFDTCSVLTKNQPYAFRLLDTLHSIGEQTQDDRLIRYCRLIRDTYAKNSNLSNAQKAALFLRVGQKATQDDDLQIAAICQHFAGQYYFLNEEYGKAFEHLLAANKAFREIGPERIPELSRYLYELAFNYYYFGDYKKAIELLNESARYPAFSDNLAIQTYNTLGMAYTRLSQPKNPTGLKLAERSYDKARQVAASYNDSLWIGITYAGLADVYKQQRKWGAALAALKIDYAIGLKFGGHRVLPNQTALNIAAIYAQQRQWDSCFYFLQQSMKLYRLNLINPTFVAFGRSLRDEQYLRDYYDVGRKYYQAMNNLPKAYVCMDSLTLLSERINERYESRQISLAEQKLLIQKHQLKVDAMQKEKNTERLLFWIFGVILTLVALLFFLRFRFVRSMRRQDQVINAEKEKSLRLEKHIIEDELHRAKTDLAFFMDNLNEKNTLIDTITAELKALSQSQLKSTERQQFAEAQQTLLNSSLLTNEDWDEFRRRFERVHPSFFVHLKNQFIDISPAEERLLALSKLRVNTRQMSRMLGISTDSIRKAKYRMRKKLGAAGASHLVDLLAEENASSTYA</sequence>